<dbReference type="Gene3D" id="3.90.1150.170">
    <property type="match status" value="1"/>
</dbReference>
<keyword evidence="9" id="KW-1185">Reference proteome</keyword>
<dbReference type="SUPFAM" id="SSF53383">
    <property type="entry name" value="PLP-dependent transferases"/>
    <property type="match status" value="1"/>
</dbReference>
<name>A0A8C6CLV6_MOSMO</name>
<organism evidence="8 9">
    <name type="scientific">Moschus moschiferus</name>
    <name type="common">Siberian musk deer</name>
    <name type="synonym">Moschus sibiricus</name>
    <dbReference type="NCBI Taxonomy" id="68415"/>
    <lineage>
        <taxon>Eukaryota</taxon>
        <taxon>Metazoa</taxon>
        <taxon>Chordata</taxon>
        <taxon>Craniata</taxon>
        <taxon>Vertebrata</taxon>
        <taxon>Euteleostomi</taxon>
        <taxon>Mammalia</taxon>
        <taxon>Eutheria</taxon>
        <taxon>Laurasiatheria</taxon>
        <taxon>Artiodactyla</taxon>
        <taxon>Ruminantia</taxon>
        <taxon>Pecora</taxon>
        <taxon>Moschidae</taxon>
        <taxon>Moschus</taxon>
    </lineage>
</organism>
<dbReference type="GO" id="GO:0005737">
    <property type="term" value="C:cytoplasm"/>
    <property type="evidence" value="ECO:0007669"/>
    <property type="project" value="TreeGrafter"/>
</dbReference>
<dbReference type="Gene3D" id="3.40.640.10">
    <property type="entry name" value="Type I PLP-dependent aspartate aminotransferase-like (Major domain)"/>
    <property type="match status" value="1"/>
</dbReference>
<dbReference type="Ensembl" id="ENSMMST00000003894.1">
    <property type="protein sequence ID" value="ENSMMSP00000003581.1"/>
    <property type="gene ID" value="ENSMMSG00000002656.1"/>
</dbReference>
<dbReference type="PANTHER" id="PTHR45677:SF6">
    <property type="entry name" value="GLUTAMATE DECARBOXYLASE 1"/>
    <property type="match status" value="1"/>
</dbReference>
<reference evidence="8" key="1">
    <citation type="submission" date="2025-08" db="UniProtKB">
        <authorList>
            <consortium name="Ensembl"/>
        </authorList>
    </citation>
    <scope>IDENTIFICATION</scope>
</reference>
<protein>
    <recommendedName>
        <fullName evidence="10">Glutamate decarboxylase 1</fullName>
    </recommendedName>
</protein>
<evidence type="ECO:0000256" key="5">
    <source>
        <dbReference type="ARBA" id="ARBA00022898"/>
    </source>
</evidence>
<dbReference type="GO" id="GO:0004351">
    <property type="term" value="F:glutamate decarboxylase activity"/>
    <property type="evidence" value="ECO:0007669"/>
    <property type="project" value="TreeGrafter"/>
</dbReference>
<evidence type="ECO:0000256" key="2">
    <source>
        <dbReference type="ARBA" id="ARBA00009533"/>
    </source>
</evidence>
<evidence type="ECO:0000256" key="7">
    <source>
        <dbReference type="RuleBase" id="RU000382"/>
    </source>
</evidence>
<dbReference type="GO" id="GO:0030170">
    <property type="term" value="F:pyridoxal phosphate binding"/>
    <property type="evidence" value="ECO:0007669"/>
    <property type="project" value="InterPro"/>
</dbReference>
<evidence type="ECO:0000313" key="9">
    <source>
        <dbReference type="Proteomes" id="UP000694544"/>
    </source>
</evidence>
<evidence type="ECO:0000256" key="1">
    <source>
        <dbReference type="ARBA" id="ARBA00001933"/>
    </source>
</evidence>
<evidence type="ECO:0008006" key="10">
    <source>
        <dbReference type="Google" id="ProtNLM"/>
    </source>
</evidence>
<evidence type="ECO:0000256" key="6">
    <source>
        <dbReference type="ARBA" id="ARBA00023239"/>
    </source>
</evidence>
<dbReference type="AlphaFoldDB" id="A0A8C6CLV6"/>
<comment type="subunit">
    <text evidence="3">Homodimer.</text>
</comment>
<keyword evidence="6 7" id="KW-0456">Lyase</keyword>
<dbReference type="Pfam" id="PF00282">
    <property type="entry name" value="Pyridoxal_deC"/>
    <property type="match status" value="1"/>
</dbReference>
<keyword evidence="4" id="KW-0210">Decarboxylase</keyword>
<dbReference type="InterPro" id="IPR015424">
    <property type="entry name" value="PyrdxlP-dep_Trfase"/>
</dbReference>
<dbReference type="GeneTree" id="ENSGT00940000164469"/>
<dbReference type="Proteomes" id="UP000694544">
    <property type="component" value="Unplaced"/>
</dbReference>
<comment type="cofactor">
    <cofactor evidence="1 7">
        <name>pyridoxal 5'-phosphate</name>
        <dbReference type="ChEBI" id="CHEBI:597326"/>
    </cofactor>
</comment>
<evidence type="ECO:0000256" key="3">
    <source>
        <dbReference type="ARBA" id="ARBA00011738"/>
    </source>
</evidence>
<sequence length="265" mass="29421">LSDNLLPSKEGEDLTKCFLLRVVNILLHYIEKTFDVKSKILDFHHPHQLLEGLDGFDLELSDRPESLEQLLVDCTDTLKYGVKTGHPRYFNQLSSGLDVIGLAGEWLTATANTNMFTYEIAPVFTIMETVLLKKMCEIIGWRETEADGIFSPGGSISNLYGILVARYKQYPEIKAKGMAVLPCIVLFVSEQVIVSDSFVTPWTVACLAPLSMGFPRQKYWSGLPFPSPGDLPDPGIEPESPVLAGGFFITEPPGESHCCMLNVIY</sequence>
<keyword evidence="5 7" id="KW-0663">Pyridoxal phosphate</keyword>
<proteinExistence type="inferred from homology"/>
<dbReference type="InterPro" id="IPR015421">
    <property type="entry name" value="PyrdxlP-dep_Trfase_major"/>
</dbReference>
<dbReference type="GO" id="GO:0009449">
    <property type="term" value="P:gamma-aminobutyric acid biosynthetic process"/>
    <property type="evidence" value="ECO:0007669"/>
    <property type="project" value="TreeGrafter"/>
</dbReference>
<dbReference type="InterPro" id="IPR002129">
    <property type="entry name" value="PyrdxlP-dep_de-COase"/>
</dbReference>
<dbReference type="PANTHER" id="PTHR45677">
    <property type="entry name" value="GLUTAMATE DECARBOXYLASE-RELATED"/>
    <property type="match status" value="1"/>
</dbReference>
<evidence type="ECO:0000256" key="4">
    <source>
        <dbReference type="ARBA" id="ARBA00022793"/>
    </source>
</evidence>
<accession>A0A8C6CLV6</accession>
<dbReference type="GO" id="GO:0048786">
    <property type="term" value="C:presynaptic active zone"/>
    <property type="evidence" value="ECO:0007669"/>
    <property type="project" value="TreeGrafter"/>
</dbReference>
<evidence type="ECO:0000313" key="8">
    <source>
        <dbReference type="Ensembl" id="ENSMMSP00000003581.1"/>
    </source>
</evidence>
<comment type="similarity">
    <text evidence="2 7">Belongs to the group II decarboxylase family.</text>
</comment>
<reference evidence="8" key="2">
    <citation type="submission" date="2025-09" db="UniProtKB">
        <authorList>
            <consortium name="Ensembl"/>
        </authorList>
    </citation>
    <scope>IDENTIFICATION</scope>
</reference>